<dbReference type="InterPro" id="IPR008554">
    <property type="entry name" value="Glutaredoxin-like"/>
</dbReference>
<dbReference type="InterPro" id="IPR052565">
    <property type="entry name" value="Glutaredoxin-like_YDR286C"/>
</dbReference>
<gene>
    <name evidence="1" type="ORF">ACFPRA_22125</name>
</gene>
<evidence type="ECO:0000313" key="2">
    <source>
        <dbReference type="Proteomes" id="UP001596109"/>
    </source>
</evidence>
<dbReference type="RefSeq" id="WP_381439555.1">
    <property type="nucleotide sequence ID" value="NZ_JBHSNO010000016.1"/>
</dbReference>
<dbReference type="Gene3D" id="3.40.30.10">
    <property type="entry name" value="Glutaredoxin"/>
    <property type="match status" value="1"/>
</dbReference>
<dbReference type="SUPFAM" id="SSF52833">
    <property type="entry name" value="Thioredoxin-like"/>
    <property type="match status" value="1"/>
</dbReference>
<dbReference type="PANTHER" id="PTHR33558:SF1">
    <property type="entry name" value="GLUTAREDOXIN-LIKE PROTEIN C5ORF63 HOMOLOG"/>
    <property type="match status" value="1"/>
</dbReference>
<sequence length="80" mass="9226">MRCSKMHVTFYTKPGCHLCDEAELMLKLVQKDFPLTWTTVDIETDDASHEKYMLMIPVIEKDDEVLLFGSIGYADIVELL</sequence>
<dbReference type="Proteomes" id="UP001596109">
    <property type="component" value="Unassembled WGS sequence"/>
</dbReference>
<keyword evidence="2" id="KW-1185">Reference proteome</keyword>
<organism evidence="1 2">
    <name type="scientific">Sporosarcina soli</name>
    <dbReference type="NCBI Taxonomy" id="334736"/>
    <lineage>
        <taxon>Bacteria</taxon>
        <taxon>Bacillati</taxon>
        <taxon>Bacillota</taxon>
        <taxon>Bacilli</taxon>
        <taxon>Bacillales</taxon>
        <taxon>Caryophanaceae</taxon>
        <taxon>Sporosarcina</taxon>
    </lineage>
</organism>
<dbReference type="Pfam" id="PF05768">
    <property type="entry name" value="Glrx-like"/>
    <property type="match status" value="1"/>
</dbReference>
<reference evidence="2" key="1">
    <citation type="journal article" date="2019" name="Int. J. Syst. Evol. Microbiol.">
        <title>The Global Catalogue of Microorganisms (GCM) 10K type strain sequencing project: providing services to taxonomists for standard genome sequencing and annotation.</title>
        <authorList>
            <consortium name="The Broad Institute Genomics Platform"/>
            <consortium name="The Broad Institute Genome Sequencing Center for Infectious Disease"/>
            <person name="Wu L."/>
            <person name="Ma J."/>
        </authorList>
    </citation>
    <scope>NUCLEOTIDE SEQUENCE [LARGE SCALE GENOMIC DNA]</scope>
    <source>
        <strain evidence="2">CGMCC 4.1434</strain>
    </source>
</reference>
<name>A0ABW0TQ64_9BACL</name>
<evidence type="ECO:0000313" key="1">
    <source>
        <dbReference type="EMBL" id="MFC5591586.1"/>
    </source>
</evidence>
<dbReference type="InterPro" id="IPR036249">
    <property type="entry name" value="Thioredoxin-like_sf"/>
</dbReference>
<proteinExistence type="predicted"/>
<accession>A0ABW0TQ64</accession>
<protein>
    <submittedName>
        <fullName evidence="1">Glutaredoxin family protein</fullName>
    </submittedName>
</protein>
<dbReference type="EMBL" id="JBHSNO010000016">
    <property type="protein sequence ID" value="MFC5591586.1"/>
    <property type="molecule type" value="Genomic_DNA"/>
</dbReference>
<dbReference type="PANTHER" id="PTHR33558">
    <property type="entry name" value="GLUTAREDOXIN-LIKE PROTEIN C5ORF63 HOMOLOG"/>
    <property type="match status" value="1"/>
</dbReference>
<comment type="caution">
    <text evidence="1">The sequence shown here is derived from an EMBL/GenBank/DDBJ whole genome shotgun (WGS) entry which is preliminary data.</text>
</comment>